<dbReference type="AlphaFoldDB" id="A0AAU7B1J5"/>
<protein>
    <recommendedName>
        <fullName evidence="2">EcsC family protein</fullName>
    </recommendedName>
</protein>
<dbReference type="KEGG" id="parq:DSM112329_04762"/>
<name>A0AAU7B1J5_9ACTN</name>
<dbReference type="EMBL" id="CP114014">
    <property type="protein sequence ID" value="XAY07870.1"/>
    <property type="molecule type" value="Genomic_DNA"/>
</dbReference>
<proteinExistence type="predicted"/>
<gene>
    <name evidence="1" type="ORF">DSM112329_04762</name>
</gene>
<dbReference type="Pfam" id="PF12787">
    <property type="entry name" value="EcsC"/>
    <property type="match status" value="1"/>
</dbReference>
<accession>A0AAU7B1J5</accession>
<dbReference type="InterPro" id="IPR024787">
    <property type="entry name" value="EcsC"/>
</dbReference>
<sequence length="216" mass="22613">MPNATTESSPNVALQLVEKVMDLGIEGKAPGMKTSIEVAEDFLADPRFSNNDARIKSLIRWHVTRSGATGFATGLGGFATMPITLPTGLVAVWVVQARMVGAIAHIRGYDLEDERVRTLAMASLAGDALVTEVMKELGGTIAVKMGAAAVRKVPGQVIFEINKKVGFRLLTKAGTKGSINLTKVVPVLGGVVGGSVDAASTRTVGAVAKRAFPETR</sequence>
<reference evidence="1" key="1">
    <citation type="submission" date="2022-12" db="EMBL/GenBank/DDBJ databases">
        <title>Paraconexibacter alkalitolerans sp. nov. and Baekduia alba sp. nov., isolated from soil and emended description of the genera Paraconexibacter (Chun et al., 2020) and Baekduia (An et al., 2020).</title>
        <authorList>
            <person name="Vieira S."/>
            <person name="Huber K.J."/>
            <person name="Geppert A."/>
            <person name="Wolf J."/>
            <person name="Neumann-Schaal M."/>
            <person name="Muesken M."/>
            <person name="Overmann J."/>
        </authorList>
    </citation>
    <scope>NUCLEOTIDE SEQUENCE</scope>
    <source>
        <strain evidence="1">AEG42_29</strain>
    </source>
</reference>
<organism evidence="1">
    <name type="scientific">Paraconexibacter sp. AEG42_29</name>
    <dbReference type="NCBI Taxonomy" id="2997339"/>
    <lineage>
        <taxon>Bacteria</taxon>
        <taxon>Bacillati</taxon>
        <taxon>Actinomycetota</taxon>
        <taxon>Thermoleophilia</taxon>
        <taxon>Solirubrobacterales</taxon>
        <taxon>Paraconexibacteraceae</taxon>
        <taxon>Paraconexibacter</taxon>
    </lineage>
</organism>
<evidence type="ECO:0008006" key="2">
    <source>
        <dbReference type="Google" id="ProtNLM"/>
    </source>
</evidence>
<evidence type="ECO:0000313" key="1">
    <source>
        <dbReference type="EMBL" id="XAY07870.1"/>
    </source>
</evidence>